<dbReference type="InterPro" id="IPR045249">
    <property type="entry name" value="HARBI1-like"/>
</dbReference>
<keyword evidence="5" id="KW-0479">Metal-binding</keyword>
<evidence type="ECO:0000256" key="7">
    <source>
        <dbReference type="ARBA" id="ARBA00023242"/>
    </source>
</evidence>
<evidence type="ECO:0000259" key="8">
    <source>
        <dbReference type="Pfam" id="PF13359"/>
    </source>
</evidence>
<dbReference type="KEGG" id="api:107883237"/>
<keyword evidence="7" id="KW-0539">Nucleus</keyword>
<comment type="similarity">
    <text evidence="3">Belongs to the HARBI1 family.</text>
</comment>
<evidence type="ECO:0000256" key="6">
    <source>
        <dbReference type="ARBA" id="ARBA00022801"/>
    </source>
</evidence>
<dbReference type="GeneID" id="107883237"/>
<keyword evidence="6" id="KW-0378">Hydrolase</keyword>
<evidence type="ECO:0000256" key="3">
    <source>
        <dbReference type="ARBA" id="ARBA00006958"/>
    </source>
</evidence>
<accession>A0A8R2JL06</accession>
<dbReference type="OrthoDB" id="6602247at2759"/>
<protein>
    <recommendedName>
        <fullName evidence="8">DDE Tnp4 domain-containing protein</fullName>
    </recommendedName>
</protein>
<evidence type="ECO:0000313" key="10">
    <source>
        <dbReference type="Proteomes" id="UP000007819"/>
    </source>
</evidence>
<dbReference type="EnsemblMetazoa" id="XM_029485145.1">
    <property type="protein sequence ID" value="XP_029341005.1"/>
    <property type="gene ID" value="LOC107883237"/>
</dbReference>
<dbReference type="GO" id="GO:0016787">
    <property type="term" value="F:hydrolase activity"/>
    <property type="evidence" value="ECO:0007669"/>
    <property type="project" value="UniProtKB-KW"/>
</dbReference>
<dbReference type="Proteomes" id="UP000007819">
    <property type="component" value="Chromosome X"/>
</dbReference>
<proteinExistence type="inferred from homology"/>
<dbReference type="Pfam" id="PF13359">
    <property type="entry name" value="DDE_Tnp_4"/>
    <property type="match status" value="1"/>
</dbReference>
<dbReference type="RefSeq" id="XP_029341005.1">
    <property type="nucleotide sequence ID" value="XM_029485145.1"/>
</dbReference>
<evidence type="ECO:0000256" key="4">
    <source>
        <dbReference type="ARBA" id="ARBA00022722"/>
    </source>
</evidence>
<sequence>MPDPNNPDKWLEIANQFYIKTNFPNCIRAVEGKHIRCINQKNERTMFFNYKKYFSIVLMAVVDADYCFTTIDVGAYGRESDSTVFKDYPFGKKLYSEELNLPAPTCLPNTADSPQPFVIVADDAFGLHKNVLRPYPGRGLTDKRRIFNYRLSRARRIVECNPLEGIQNYGNAGARHQGIDVRDYFTEYFLNAGSVTFQPRII</sequence>
<feature type="domain" description="DDE Tnp4" evidence="8">
    <location>
        <begin position="32"/>
        <end position="160"/>
    </location>
</feature>
<keyword evidence="4" id="KW-0540">Nuclease</keyword>
<comment type="subcellular location">
    <subcellularLocation>
        <location evidence="2">Nucleus</location>
    </subcellularLocation>
</comment>
<dbReference type="InterPro" id="IPR027806">
    <property type="entry name" value="HARBI1_dom"/>
</dbReference>
<reference evidence="9" key="2">
    <citation type="submission" date="2022-06" db="UniProtKB">
        <authorList>
            <consortium name="EnsemblMetazoa"/>
        </authorList>
    </citation>
    <scope>IDENTIFICATION</scope>
</reference>
<keyword evidence="10" id="KW-1185">Reference proteome</keyword>
<organism evidence="9 10">
    <name type="scientific">Acyrthosiphon pisum</name>
    <name type="common">Pea aphid</name>
    <dbReference type="NCBI Taxonomy" id="7029"/>
    <lineage>
        <taxon>Eukaryota</taxon>
        <taxon>Metazoa</taxon>
        <taxon>Ecdysozoa</taxon>
        <taxon>Arthropoda</taxon>
        <taxon>Hexapoda</taxon>
        <taxon>Insecta</taxon>
        <taxon>Pterygota</taxon>
        <taxon>Neoptera</taxon>
        <taxon>Paraneoptera</taxon>
        <taxon>Hemiptera</taxon>
        <taxon>Sternorrhyncha</taxon>
        <taxon>Aphidomorpha</taxon>
        <taxon>Aphidoidea</taxon>
        <taxon>Aphididae</taxon>
        <taxon>Macrosiphini</taxon>
        <taxon>Acyrthosiphon</taxon>
    </lineage>
</organism>
<evidence type="ECO:0000313" key="9">
    <source>
        <dbReference type="EnsemblMetazoa" id="XP_029341005.1"/>
    </source>
</evidence>
<reference evidence="10" key="1">
    <citation type="submission" date="2010-06" db="EMBL/GenBank/DDBJ databases">
        <authorList>
            <person name="Jiang H."/>
            <person name="Abraham K."/>
            <person name="Ali S."/>
            <person name="Alsbrooks S.L."/>
            <person name="Anim B.N."/>
            <person name="Anosike U.S."/>
            <person name="Attaway T."/>
            <person name="Bandaranaike D.P."/>
            <person name="Battles P.K."/>
            <person name="Bell S.N."/>
            <person name="Bell A.V."/>
            <person name="Beltran B."/>
            <person name="Bickham C."/>
            <person name="Bustamante Y."/>
            <person name="Caleb T."/>
            <person name="Canada A."/>
            <person name="Cardenas V."/>
            <person name="Carter K."/>
            <person name="Chacko J."/>
            <person name="Chandrabose M.N."/>
            <person name="Chavez D."/>
            <person name="Chavez A."/>
            <person name="Chen L."/>
            <person name="Chu H.-S."/>
            <person name="Claassen K.J."/>
            <person name="Cockrell R."/>
            <person name="Collins M."/>
            <person name="Cooper J.A."/>
            <person name="Cree A."/>
            <person name="Curry S.M."/>
            <person name="Da Y."/>
            <person name="Dao M.D."/>
            <person name="Das B."/>
            <person name="Davila M.-L."/>
            <person name="Davy-Carroll L."/>
            <person name="Denson S."/>
            <person name="Dinh H."/>
            <person name="Ebong V.E."/>
            <person name="Edwards J.R."/>
            <person name="Egan A."/>
            <person name="El-Daye J."/>
            <person name="Escobedo L."/>
            <person name="Fernandez S."/>
            <person name="Fernando P.R."/>
            <person name="Flagg N."/>
            <person name="Forbes L.D."/>
            <person name="Fowler R.G."/>
            <person name="Fu Q."/>
            <person name="Gabisi R.A."/>
            <person name="Ganer J."/>
            <person name="Garbino Pronczuk A."/>
            <person name="Garcia R.M."/>
            <person name="Garner T."/>
            <person name="Garrett T.E."/>
            <person name="Gonzalez D.A."/>
            <person name="Hamid H."/>
            <person name="Hawkins E.S."/>
            <person name="Hirani K."/>
            <person name="Hogues M.E."/>
            <person name="Hollins B."/>
            <person name="Hsiao C.-H."/>
            <person name="Jabil R."/>
            <person name="James M.L."/>
            <person name="Jhangiani S.N."/>
            <person name="Johnson B."/>
            <person name="Johnson Q."/>
            <person name="Joshi V."/>
            <person name="Kalu J.B."/>
            <person name="Kam C."/>
            <person name="Kashfia A."/>
            <person name="Keebler J."/>
            <person name="Kisamo H."/>
            <person name="Kovar C.L."/>
            <person name="Lago L.A."/>
            <person name="Lai C.-Y."/>
            <person name="Laidlaw J."/>
            <person name="Lara F."/>
            <person name="Le T.-K."/>
            <person name="Lee S.L."/>
            <person name="Legall F.H."/>
            <person name="Lemon S.J."/>
            <person name="Lewis L.R."/>
            <person name="Li B."/>
            <person name="Liu Y."/>
            <person name="Liu Y.-S."/>
            <person name="Lopez J."/>
            <person name="Lozado R.J."/>
            <person name="Lu J."/>
            <person name="Madu R.C."/>
            <person name="Maheshwari M."/>
            <person name="Maheshwari R."/>
            <person name="Malloy K."/>
            <person name="Martinez E."/>
            <person name="Mathew T."/>
            <person name="Mercado I.C."/>
            <person name="Mercado C."/>
            <person name="Meyer B."/>
            <person name="Montgomery K."/>
            <person name="Morgan M.B."/>
            <person name="Munidasa M."/>
            <person name="Nazareth L.V."/>
            <person name="Nelson J."/>
            <person name="Ng B.M."/>
            <person name="Nguyen N.B."/>
            <person name="Nguyen P.Q."/>
            <person name="Nguyen T."/>
            <person name="Obregon M."/>
            <person name="Okwuonu G.O."/>
            <person name="Onwere C.G."/>
            <person name="Orozco G."/>
            <person name="Parra A."/>
            <person name="Patel S."/>
            <person name="Patil S."/>
            <person name="Perez A."/>
            <person name="Perez Y."/>
            <person name="Pham C."/>
            <person name="Primus E.L."/>
            <person name="Pu L.-L."/>
            <person name="Puazo M."/>
            <person name="Qin X."/>
            <person name="Quiroz J.B."/>
            <person name="Reese J."/>
            <person name="Richards S."/>
            <person name="Rives C.M."/>
            <person name="Robberts R."/>
            <person name="Ruiz S.J."/>
            <person name="Ruiz M.J."/>
            <person name="Santibanez J."/>
            <person name="Schneider B.W."/>
            <person name="Sisson I."/>
            <person name="Smith M."/>
            <person name="Sodergren E."/>
            <person name="Song X.-Z."/>
            <person name="Song B.B."/>
            <person name="Summersgill H."/>
            <person name="Thelus R."/>
            <person name="Thornton R.D."/>
            <person name="Trejos Z.Y."/>
            <person name="Usmani K."/>
            <person name="Vattathil S."/>
            <person name="Villasana D."/>
            <person name="Walker D.L."/>
            <person name="Wang S."/>
            <person name="Wang K."/>
            <person name="White C.S."/>
            <person name="Williams A.C."/>
            <person name="Williamson J."/>
            <person name="Wilson K."/>
            <person name="Woghiren I.O."/>
            <person name="Woodworth J.R."/>
            <person name="Worley K.C."/>
            <person name="Wright R.A."/>
            <person name="Wu W."/>
            <person name="Young L."/>
            <person name="Zhang L."/>
            <person name="Zhang J."/>
            <person name="Zhu Y."/>
            <person name="Muzny D.M."/>
            <person name="Weinstock G."/>
            <person name="Gibbs R.A."/>
        </authorList>
    </citation>
    <scope>NUCLEOTIDE SEQUENCE [LARGE SCALE GENOMIC DNA]</scope>
    <source>
        <strain evidence="10">LSR1</strain>
    </source>
</reference>
<name>A0A8R2JL06_ACYPI</name>
<evidence type="ECO:0000256" key="2">
    <source>
        <dbReference type="ARBA" id="ARBA00004123"/>
    </source>
</evidence>
<comment type="cofactor">
    <cofactor evidence="1">
        <name>a divalent metal cation</name>
        <dbReference type="ChEBI" id="CHEBI:60240"/>
    </cofactor>
</comment>
<dbReference type="GO" id="GO:0005634">
    <property type="term" value="C:nucleus"/>
    <property type="evidence" value="ECO:0007669"/>
    <property type="project" value="UniProtKB-SubCell"/>
</dbReference>
<dbReference type="GO" id="GO:0004518">
    <property type="term" value="F:nuclease activity"/>
    <property type="evidence" value="ECO:0007669"/>
    <property type="project" value="UniProtKB-KW"/>
</dbReference>
<dbReference type="AlphaFoldDB" id="A0A8R2JL06"/>
<evidence type="ECO:0000256" key="5">
    <source>
        <dbReference type="ARBA" id="ARBA00022723"/>
    </source>
</evidence>
<dbReference type="PANTHER" id="PTHR22930">
    <property type="match status" value="1"/>
</dbReference>
<dbReference type="PANTHER" id="PTHR22930:SF269">
    <property type="entry name" value="NUCLEASE HARBI1-LIKE PROTEIN"/>
    <property type="match status" value="1"/>
</dbReference>
<dbReference type="GO" id="GO:0046872">
    <property type="term" value="F:metal ion binding"/>
    <property type="evidence" value="ECO:0007669"/>
    <property type="project" value="UniProtKB-KW"/>
</dbReference>
<evidence type="ECO:0000256" key="1">
    <source>
        <dbReference type="ARBA" id="ARBA00001968"/>
    </source>
</evidence>